<evidence type="ECO:0000313" key="6">
    <source>
        <dbReference type="EMBL" id="TWU04688.1"/>
    </source>
</evidence>
<reference evidence="6 7" key="1">
    <citation type="submission" date="2019-02" db="EMBL/GenBank/DDBJ databases">
        <title>Deep-cultivation of Planctomycetes and their phenomic and genomic characterization uncovers novel biology.</title>
        <authorList>
            <person name="Wiegand S."/>
            <person name="Jogler M."/>
            <person name="Boedeker C."/>
            <person name="Pinto D."/>
            <person name="Vollmers J."/>
            <person name="Rivas-Marin E."/>
            <person name="Kohn T."/>
            <person name="Peeters S.H."/>
            <person name="Heuer A."/>
            <person name="Rast P."/>
            <person name="Oberbeckmann S."/>
            <person name="Bunk B."/>
            <person name="Jeske O."/>
            <person name="Meyerdierks A."/>
            <person name="Storesund J.E."/>
            <person name="Kallscheuer N."/>
            <person name="Luecker S."/>
            <person name="Lage O.M."/>
            <person name="Pohl T."/>
            <person name="Merkel B.J."/>
            <person name="Hornburger P."/>
            <person name="Mueller R.-W."/>
            <person name="Bruemmer F."/>
            <person name="Labrenz M."/>
            <person name="Spormann A.M."/>
            <person name="Op Den Camp H."/>
            <person name="Overmann J."/>
            <person name="Amann R."/>
            <person name="Jetten M.S.M."/>
            <person name="Mascher T."/>
            <person name="Medema M.H."/>
            <person name="Devos D.P."/>
            <person name="Kaster A.-K."/>
            <person name="Ovreas L."/>
            <person name="Rohde M."/>
            <person name="Galperin M.Y."/>
            <person name="Jogler C."/>
        </authorList>
    </citation>
    <scope>NUCLEOTIDE SEQUENCE [LARGE SCALE GENOMIC DNA]</scope>
    <source>
        <strain evidence="6 7">Pla52n</strain>
    </source>
</reference>
<comment type="cofactor">
    <cofactor evidence="1">
        <name>FAD</name>
        <dbReference type="ChEBI" id="CHEBI:57692"/>
    </cofactor>
</comment>
<dbReference type="SUPFAM" id="SSF51905">
    <property type="entry name" value="FAD/NAD(P)-binding domain"/>
    <property type="match status" value="1"/>
</dbReference>
<dbReference type="NCBIfam" id="TIGR03364">
    <property type="entry name" value="HpnW_proposed"/>
    <property type="match status" value="1"/>
</dbReference>
<dbReference type="Proteomes" id="UP000320176">
    <property type="component" value="Unassembled WGS sequence"/>
</dbReference>
<name>A0A5C6AYF5_9BACT</name>
<keyword evidence="3" id="KW-0285">Flavoprotein</keyword>
<evidence type="ECO:0000259" key="5">
    <source>
        <dbReference type="Pfam" id="PF01266"/>
    </source>
</evidence>
<dbReference type="Gene3D" id="3.50.50.60">
    <property type="entry name" value="FAD/NAD(P)-binding domain"/>
    <property type="match status" value="1"/>
</dbReference>
<dbReference type="PANTHER" id="PTHR13847:SF286">
    <property type="entry name" value="D-AMINO ACID DEHYDROGENASE"/>
    <property type="match status" value="1"/>
</dbReference>
<dbReference type="PANTHER" id="PTHR13847">
    <property type="entry name" value="SARCOSINE DEHYDROGENASE-RELATED"/>
    <property type="match status" value="1"/>
</dbReference>
<sequence length="391" mass="43895">MLKADDEQTDLLVIGGGVLGAFHAYHGLQQGRSVTLLERNAAPKSATVRNFGQVVPSGMDPHWQQFGIESLRIYKAIQSQFDISVRQLGSIYIASNDEELALIEELAAINLENGYASELWTVQQCRDRYPQLRADYCVGGLFFPDEVSVNPRMMIHRLHQYLLQTPQFRSCFQTAVCDLSTNQDGRVTATCTDGRTFVAKKVVVCSGSEFQTLYPQLFAASDLVAVKLQMLKLRSQPDATLPGNVLTGLSIRRYECFAQCPSWNEIKSREPEDDFSKRWGVHILFKQEAEGGIILGDSHEYSPASQIDELDFEIRQEINQYFITEGKKIFDLPSWDIEASWAGVYCQTKHPSGIFTRTIDDNIHIVTGIGGKGMTSSAGFAKHHLQELYHD</sequence>
<evidence type="ECO:0000256" key="4">
    <source>
        <dbReference type="ARBA" id="ARBA00023002"/>
    </source>
</evidence>
<dbReference type="EMBL" id="SJPN01000003">
    <property type="protein sequence ID" value="TWU04688.1"/>
    <property type="molecule type" value="Genomic_DNA"/>
</dbReference>
<keyword evidence="7" id="KW-1185">Reference proteome</keyword>
<evidence type="ECO:0000313" key="7">
    <source>
        <dbReference type="Proteomes" id="UP000320176"/>
    </source>
</evidence>
<dbReference type="Pfam" id="PF01266">
    <property type="entry name" value="DAO"/>
    <property type="match status" value="1"/>
</dbReference>
<keyword evidence="4" id="KW-0560">Oxidoreductase</keyword>
<dbReference type="InterPro" id="IPR017741">
    <property type="entry name" value="FAD-dependent_OxRdtase_HpnW"/>
</dbReference>
<evidence type="ECO:0000256" key="1">
    <source>
        <dbReference type="ARBA" id="ARBA00001974"/>
    </source>
</evidence>
<dbReference type="AlphaFoldDB" id="A0A5C6AYF5"/>
<evidence type="ECO:0000256" key="2">
    <source>
        <dbReference type="ARBA" id="ARBA00009410"/>
    </source>
</evidence>
<dbReference type="GO" id="GO:0005737">
    <property type="term" value="C:cytoplasm"/>
    <property type="evidence" value="ECO:0007669"/>
    <property type="project" value="TreeGrafter"/>
</dbReference>
<dbReference type="InterPro" id="IPR006076">
    <property type="entry name" value="FAD-dep_OxRdtase"/>
</dbReference>
<organism evidence="6 7">
    <name type="scientific">Stieleria varia</name>
    <dbReference type="NCBI Taxonomy" id="2528005"/>
    <lineage>
        <taxon>Bacteria</taxon>
        <taxon>Pseudomonadati</taxon>
        <taxon>Planctomycetota</taxon>
        <taxon>Planctomycetia</taxon>
        <taxon>Pirellulales</taxon>
        <taxon>Pirellulaceae</taxon>
        <taxon>Stieleria</taxon>
    </lineage>
</organism>
<dbReference type="GO" id="GO:0016491">
    <property type="term" value="F:oxidoreductase activity"/>
    <property type="evidence" value="ECO:0007669"/>
    <property type="project" value="UniProtKB-KW"/>
</dbReference>
<accession>A0A5C6AYF5</accession>
<comment type="similarity">
    <text evidence="2">Belongs to the DadA oxidoreductase family.</text>
</comment>
<dbReference type="Gene3D" id="3.30.9.10">
    <property type="entry name" value="D-Amino Acid Oxidase, subunit A, domain 2"/>
    <property type="match status" value="1"/>
</dbReference>
<dbReference type="InterPro" id="IPR036188">
    <property type="entry name" value="FAD/NAD-bd_sf"/>
</dbReference>
<feature type="domain" description="FAD dependent oxidoreductase" evidence="5">
    <location>
        <begin position="10"/>
        <end position="383"/>
    </location>
</feature>
<gene>
    <name evidence="6" type="ORF">Pla52n_27300</name>
</gene>
<proteinExistence type="inferred from homology"/>
<protein>
    <submittedName>
        <fullName evidence="6">D-amino acid dehydrogenase small subunit</fullName>
    </submittedName>
</protein>
<evidence type="ECO:0000256" key="3">
    <source>
        <dbReference type="ARBA" id="ARBA00022630"/>
    </source>
</evidence>
<comment type="caution">
    <text evidence="6">The sequence shown here is derived from an EMBL/GenBank/DDBJ whole genome shotgun (WGS) entry which is preliminary data.</text>
</comment>
<dbReference type="OrthoDB" id="9799943at2"/>